<evidence type="ECO:0000313" key="3">
    <source>
        <dbReference type="EMBL" id="KAK3251848.1"/>
    </source>
</evidence>
<dbReference type="PANTHER" id="PTHR46880:SF5">
    <property type="entry name" value="DUF4371 DOMAIN-CONTAINING PROTEIN"/>
    <property type="match status" value="1"/>
</dbReference>
<comment type="caution">
    <text evidence="3">The sequence shown here is derived from an EMBL/GenBank/DDBJ whole genome shotgun (WGS) entry which is preliminary data.</text>
</comment>
<accession>A0AAE0CB95</accession>
<reference evidence="3 5" key="1">
    <citation type="journal article" date="2015" name="Genome Biol. Evol.">
        <title>Comparative Genomics of a Bacterivorous Green Alga Reveals Evolutionary Causalities and Consequences of Phago-Mixotrophic Mode of Nutrition.</title>
        <authorList>
            <person name="Burns J.A."/>
            <person name="Paasch A."/>
            <person name="Narechania A."/>
            <person name="Kim E."/>
        </authorList>
    </citation>
    <scope>NUCLEOTIDE SEQUENCE [LARGE SCALE GENOMIC DNA]</scope>
    <source>
        <strain evidence="3">PLY_AMNH</strain>
    </source>
</reference>
<evidence type="ECO:0000313" key="4">
    <source>
        <dbReference type="EMBL" id="KAK3251854.1"/>
    </source>
</evidence>
<name>A0AAE0CB95_9CHLO</name>
<dbReference type="Pfam" id="PF25431">
    <property type="entry name" value="zf-C17orf113"/>
    <property type="match status" value="1"/>
</dbReference>
<dbReference type="Proteomes" id="UP001190700">
    <property type="component" value="Unassembled WGS sequence"/>
</dbReference>
<keyword evidence="5" id="KW-1185">Reference proteome</keyword>
<dbReference type="EMBL" id="LGRX02025780">
    <property type="protein sequence ID" value="KAK3251854.1"/>
    <property type="molecule type" value="Genomic_DNA"/>
</dbReference>
<dbReference type="InterPro" id="IPR057456">
    <property type="entry name" value="Znf_C17orf113"/>
</dbReference>
<sequence>MDADMEEKRPEKEGKKRKRSSEITKQETDRKFLPQWQHERTWLVYDTEQNSMFCTLCQDLKMDNSFTRGCQSIRLIRIREHEIEKNHVYAVSQAQRSCEQWEIAKRNALLQTKTGVLNCMNMAYCLAKEDVAMAKFPSFLSATECLYVTDDLSKTVNIGVESYRNELKAREFIMCLADVIRDSILEDIRLSPAFAIGVDESTDISTVEEMVMYSWYLKNGIPVTTFLGLHAMPKADAESITRTIKETVLNYDLEESKCFAFGSDADLIQGTRVGLEAYYMASAKPGGTAFKTFLRAMDRQEQGKNTFAYPHPEVHDICYRAYLKWETVKKRSAQKSCHKQRQKQHYKGKVISRSKVAAPSIVLSGFLDDIDREATYDTGADGSTAPQSGISDNIESGPEEDDGDASDSDKDASWCTEDLEAPDGWLIQSSPPASVTHATLKKAVKIAHRFKNKWYFGKYKYTCATGAHKGLRAVYYPDDRLVYFHSMSAEDYGAKEMWCILKKDPKKRGP</sequence>
<feature type="domain" description="C17orf113 probable zinc finger" evidence="2">
    <location>
        <begin position="41"/>
        <end position="94"/>
    </location>
</feature>
<feature type="compositionally biased region" description="Acidic residues" evidence="1">
    <location>
        <begin position="397"/>
        <end position="406"/>
    </location>
</feature>
<reference evidence="3" key="2">
    <citation type="submission" date="2023-06" db="EMBL/GenBank/DDBJ databases">
        <title>Long-read-based genome assembly of the green algal bacterivore Cymbomonas tetramitiformis.</title>
        <authorList>
            <person name="Gyaltshen Y."/>
            <person name="Rozenberg A."/>
            <person name="Paasch A."/>
            <person name="Burns J.A."/>
            <person name="Warring S."/>
            <person name="Larson R."/>
            <person name="Maurer-Alcala X."/>
            <person name="Dacks J."/>
            <person name="Kim E."/>
        </authorList>
    </citation>
    <scope>NUCLEOTIDE SEQUENCE</scope>
    <source>
        <strain evidence="3">PLY_AMNH</strain>
    </source>
</reference>
<proteinExistence type="predicted"/>
<dbReference type="AlphaFoldDB" id="A0AAE0CB95"/>
<gene>
    <name evidence="4" type="ORF">CYMTET_38827</name>
    <name evidence="3" type="ORF">CYMTET_38828</name>
</gene>
<feature type="region of interest" description="Disordered" evidence="1">
    <location>
        <begin position="377"/>
        <end position="412"/>
    </location>
</feature>
<feature type="region of interest" description="Disordered" evidence="1">
    <location>
        <begin position="1"/>
        <end position="29"/>
    </location>
</feature>
<protein>
    <recommendedName>
        <fullName evidence="2">C17orf113 probable zinc finger domain-containing protein</fullName>
    </recommendedName>
</protein>
<dbReference type="PANTHER" id="PTHR46880">
    <property type="entry name" value="RAS-ASSOCIATING DOMAIN-CONTAINING PROTEIN"/>
    <property type="match status" value="1"/>
</dbReference>
<dbReference type="EMBL" id="LGRX02025781">
    <property type="protein sequence ID" value="KAK3251848.1"/>
    <property type="molecule type" value="Genomic_DNA"/>
</dbReference>
<evidence type="ECO:0000259" key="2">
    <source>
        <dbReference type="Pfam" id="PF25431"/>
    </source>
</evidence>
<organism evidence="3 5">
    <name type="scientific">Cymbomonas tetramitiformis</name>
    <dbReference type="NCBI Taxonomy" id="36881"/>
    <lineage>
        <taxon>Eukaryota</taxon>
        <taxon>Viridiplantae</taxon>
        <taxon>Chlorophyta</taxon>
        <taxon>Pyramimonadophyceae</taxon>
        <taxon>Pyramimonadales</taxon>
        <taxon>Pyramimonadaceae</taxon>
        <taxon>Cymbomonas</taxon>
    </lineage>
</organism>
<feature type="compositionally biased region" description="Polar residues" evidence="1">
    <location>
        <begin position="384"/>
        <end position="394"/>
    </location>
</feature>
<evidence type="ECO:0000313" key="5">
    <source>
        <dbReference type="Proteomes" id="UP001190700"/>
    </source>
</evidence>
<evidence type="ECO:0000256" key="1">
    <source>
        <dbReference type="SAM" id="MobiDB-lite"/>
    </source>
</evidence>